<evidence type="ECO:0000313" key="1">
    <source>
        <dbReference type="EMBL" id="KAL3522270.1"/>
    </source>
</evidence>
<organism evidence="1 2">
    <name type="scientific">Cinchona calisaya</name>
    <dbReference type="NCBI Taxonomy" id="153742"/>
    <lineage>
        <taxon>Eukaryota</taxon>
        <taxon>Viridiplantae</taxon>
        <taxon>Streptophyta</taxon>
        <taxon>Embryophyta</taxon>
        <taxon>Tracheophyta</taxon>
        <taxon>Spermatophyta</taxon>
        <taxon>Magnoliopsida</taxon>
        <taxon>eudicotyledons</taxon>
        <taxon>Gunneridae</taxon>
        <taxon>Pentapetalae</taxon>
        <taxon>asterids</taxon>
        <taxon>lamiids</taxon>
        <taxon>Gentianales</taxon>
        <taxon>Rubiaceae</taxon>
        <taxon>Cinchonoideae</taxon>
        <taxon>Cinchoneae</taxon>
        <taxon>Cinchona</taxon>
    </lineage>
</organism>
<dbReference type="EMBL" id="JBJUIK010000007">
    <property type="protein sequence ID" value="KAL3522270.1"/>
    <property type="molecule type" value="Genomic_DNA"/>
</dbReference>
<dbReference type="AlphaFoldDB" id="A0ABD2ZVM8"/>
<keyword evidence="2" id="KW-1185">Reference proteome</keyword>
<accession>A0ABD2ZVM8</accession>
<evidence type="ECO:0000313" key="2">
    <source>
        <dbReference type="Proteomes" id="UP001630127"/>
    </source>
</evidence>
<dbReference type="Proteomes" id="UP001630127">
    <property type="component" value="Unassembled WGS sequence"/>
</dbReference>
<proteinExistence type="predicted"/>
<protein>
    <submittedName>
        <fullName evidence="1">Uncharacterized protein</fullName>
    </submittedName>
</protein>
<reference evidence="1 2" key="1">
    <citation type="submission" date="2024-11" db="EMBL/GenBank/DDBJ databases">
        <title>A near-complete genome assembly of Cinchona calisaya.</title>
        <authorList>
            <person name="Lian D.C."/>
            <person name="Zhao X.W."/>
            <person name="Wei L."/>
        </authorList>
    </citation>
    <scope>NUCLEOTIDE SEQUENCE [LARGE SCALE GENOMIC DNA]</scope>
    <source>
        <tissue evidence="1">Nenye</tissue>
    </source>
</reference>
<comment type="caution">
    <text evidence="1">The sequence shown here is derived from an EMBL/GenBank/DDBJ whole genome shotgun (WGS) entry which is preliminary data.</text>
</comment>
<gene>
    <name evidence="1" type="ORF">ACH5RR_015104</name>
</gene>
<name>A0ABD2ZVM8_9GENT</name>
<sequence length="126" mass="14122">MDDLGSSASRLLGEKRSLDCLESYKKDVRMAISIDNDRADNARGRVLVVKRVIGGVTSFGPRRKLDGSELRMMDSTTSIRWGVGEERSDEKGRCDRLMHDGFIGQLLFVELEDEVELYSALLAPEL</sequence>